<organism evidence="1 2">
    <name type="scientific">Flammeovirga aprica JL-4</name>
    <dbReference type="NCBI Taxonomy" id="694437"/>
    <lineage>
        <taxon>Bacteria</taxon>
        <taxon>Pseudomonadati</taxon>
        <taxon>Bacteroidota</taxon>
        <taxon>Cytophagia</taxon>
        <taxon>Cytophagales</taxon>
        <taxon>Flammeovirgaceae</taxon>
        <taxon>Flammeovirga</taxon>
    </lineage>
</organism>
<gene>
    <name evidence="1" type="ORF">HHU12_33545</name>
</gene>
<keyword evidence="2" id="KW-1185">Reference proteome</keyword>
<accession>A0A7X9S1Z4</accession>
<dbReference type="EMBL" id="JABANE010000248">
    <property type="protein sequence ID" value="NME72931.1"/>
    <property type="molecule type" value="Genomic_DNA"/>
</dbReference>
<dbReference type="Proteomes" id="UP000576082">
    <property type="component" value="Unassembled WGS sequence"/>
</dbReference>
<sequence>MYEPITLDNYTEPSFKKWGSKTVFWFAIEKGYFEVLGTVLNDFLSDAASQSLKPTKMNSD</sequence>
<protein>
    <submittedName>
        <fullName evidence="1">Uncharacterized protein</fullName>
    </submittedName>
</protein>
<name>A0A7X9S1Z4_9BACT</name>
<dbReference type="AlphaFoldDB" id="A0A7X9S1Z4"/>
<reference evidence="1 2" key="1">
    <citation type="submission" date="2020-04" db="EMBL/GenBank/DDBJ databases">
        <title>Flammeovirga sp. SR4, a novel species isolated from seawater.</title>
        <authorList>
            <person name="Wang X."/>
        </authorList>
    </citation>
    <scope>NUCLEOTIDE SEQUENCE [LARGE SCALE GENOMIC DNA]</scope>
    <source>
        <strain evidence="1 2">ATCC 23126</strain>
    </source>
</reference>
<evidence type="ECO:0000313" key="2">
    <source>
        <dbReference type="Proteomes" id="UP000576082"/>
    </source>
</evidence>
<evidence type="ECO:0000313" key="1">
    <source>
        <dbReference type="EMBL" id="NME72931.1"/>
    </source>
</evidence>
<comment type="caution">
    <text evidence="1">The sequence shown here is derived from an EMBL/GenBank/DDBJ whole genome shotgun (WGS) entry which is preliminary data.</text>
</comment>
<proteinExistence type="predicted"/>
<dbReference type="RefSeq" id="WP_169661085.1">
    <property type="nucleotide sequence ID" value="NZ_JABANE010000248.1"/>
</dbReference>